<dbReference type="Gene3D" id="3.40.50.1820">
    <property type="entry name" value="alpha/beta hydrolase"/>
    <property type="match status" value="1"/>
</dbReference>
<dbReference type="PANTHER" id="PTHR46118">
    <property type="entry name" value="PROTEIN ABHD11"/>
    <property type="match status" value="1"/>
</dbReference>
<dbReference type="SUPFAM" id="SSF53474">
    <property type="entry name" value="alpha/beta-Hydrolases"/>
    <property type="match status" value="1"/>
</dbReference>
<accession>A0ABT2ZB45</accession>
<sequence length="253" mass="27636">MLNTSTHGARSALPTVLIVHGLFGSARNWGAIARRLSSDRQVVTVDMRNHADSPWYPTHSYADLAEDLAQVVDAIEGPVDVVGHSMGGKAAMQLALTHPDKVNRLVVADIAPVAYGHSQNHLIAAMRSLDLAGLDSRSEADRHLAGTIEDPGVRAFLLQSLDLKSNPPRWRLNLDVLESEMDKITGWPGTDGRYEGPVLFLAGALSDYVQPEHRAKIKRLFPAAKQAKLPGAGHWLHADRPREFEAALRAFLD</sequence>
<evidence type="ECO:0000313" key="4">
    <source>
        <dbReference type="Proteomes" id="UP001652542"/>
    </source>
</evidence>
<gene>
    <name evidence="3" type="ORF">OEW28_06980</name>
</gene>
<evidence type="ECO:0000313" key="3">
    <source>
        <dbReference type="EMBL" id="MCV2868370.1"/>
    </source>
</evidence>
<dbReference type="RefSeq" id="WP_263733984.1">
    <property type="nucleotide sequence ID" value="NZ_JAOWKY010000001.1"/>
</dbReference>
<dbReference type="GO" id="GO:0016787">
    <property type="term" value="F:hydrolase activity"/>
    <property type="evidence" value="ECO:0007669"/>
    <property type="project" value="UniProtKB-KW"/>
</dbReference>
<name>A0ABT2ZB45_9RHOB</name>
<keyword evidence="4" id="KW-1185">Reference proteome</keyword>
<dbReference type="Proteomes" id="UP001652542">
    <property type="component" value="Unassembled WGS sequence"/>
</dbReference>
<dbReference type="InterPro" id="IPR029058">
    <property type="entry name" value="AB_hydrolase_fold"/>
</dbReference>
<feature type="domain" description="AB hydrolase-1" evidence="2">
    <location>
        <begin position="14"/>
        <end position="241"/>
    </location>
</feature>
<evidence type="ECO:0000259" key="2">
    <source>
        <dbReference type="Pfam" id="PF00561"/>
    </source>
</evidence>
<protein>
    <submittedName>
        <fullName evidence="3">Alpha/beta fold hydrolase</fullName>
    </submittedName>
</protein>
<dbReference type="PANTHER" id="PTHR46118:SF4">
    <property type="entry name" value="PROTEIN ABHD11"/>
    <property type="match status" value="1"/>
</dbReference>
<comment type="caution">
    <text evidence="3">The sequence shown here is derived from an EMBL/GenBank/DDBJ whole genome shotgun (WGS) entry which is preliminary data.</text>
</comment>
<dbReference type="PRINTS" id="PR00412">
    <property type="entry name" value="EPOXHYDRLASE"/>
</dbReference>
<dbReference type="InterPro" id="IPR000073">
    <property type="entry name" value="AB_hydrolase_1"/>
</dbReference>
<organism evidence="3 4">
    <name type="scientific">Albidovulum marisflavi</name>
    <dbReference type="NCBI Taxonomy" id="2984159"/>
    <lineage>
        <taxon>Bacteria</taxon>
        <taxon>Pseudomonadati</taxon>
        <taxon>Pseudomonadota</taxon>
        <taxon>Alphaproteobacteria</taxon>
        <taxon>Rhodobacterales</taxon>
        <taxon>Paracoccaceae</taxon>
        <taxon>Albidovulum</taxon>
    </lineage>
</organism>
<dbReference type="InterPro" id="IPR000639">
    <property type="entry name" value="Epox_hydrolase-like"/>
</dbReference>
<dbReference type="EMBL" id="JAOWKY010000001">
    <property type="protein sequence ID" value="MCV2868370.1"/>
    <property type="molecule type" value="Genomic_DNA"/>
</dbReference>
<reference evidence="3 4" key="1">
    <citation type="submission" date="2022-10" db="EMBL/GenBank/DDBJ databases">
        <title>Defluviimonas sp. nov., isolated from ocean surface water.</title>
        <authorList>
            <person name="He W."/>
            <person name="Wang L."/>
            <person name="Zhang D.-F."/>
        </authorList>
    </citation>
    <scope>NUCLEOTIDE SEQUENCE [LARGE SCALE GENOMIC DNA]</scope>
    <source>
        <strain evidence="3 4">WL0002</strain>
    </source>
</reference>
<dbReference type="Pfam" id="PF00561">
    <property type="entry name" value="Abhydrolase_1"/>
    <property type="match status" value="1"/>
</dbReference>
<keyword evidence="1 3" id="KW-0378">Hydrolase</keyword>
<proteinExistence type="predicted"/>
<evidence type="ECO:0000256" key="1">
    <source>
        <dbReference type="ARBA" id="ARBA00022801"/>
    </source>
</evidence>
<dbReference type="PRINTS" id="PR00111">
    <property type="entry name" value="ABHYDROLASE"/>
</dbReference>